<keyword evidence="4" id="KW-0238">DNA-binding</keyword>
<dbReference type="PANTHER" id="PTHR31751">
    <property type="entry name" value="SI:CH211-108C17.2-RELATED-RELATED"/>
    <property type="match status" value="1"/>
</dbReference>
<accession>A0A7D9LKI0</accession>
<keyword evidence="3" id="KW-0862">Zinc</keyword>
<proteinExistence type="predicted"/>
<evidence type="ECO:0000256" key="2">
    <source>
        <dbReference type="ARBA" id="ARBA00022771"/>
    </source>
</evidence>
<feature type="region of interest" description="Disordered" evidence="5">
    <location>
        <begin position="126"/>
        <end position="177"/>
    </location>
</feature>
<evidence type="ECO:0000313" key="7">
    <source>
        <dbReference type="Proteomes" id="UP001152795"/>
    </source>
</evidence>
<name>A0A7D9LKI0_PARCT</name>
<organism evidence="6 7">
    <name type="scientific">Paramuricea clavata</name>
    <name type="common">Red gorgonian</name>
    <name type="synonym">Violescent sea-whip</name>
    <dbReference type="NCBI Taxonomy" id="317549"/>
    <lineage>
        <taxon>Eukaryota</taxon>
        <taxon>Metazoa</taxon>
        <taxon>Cnidaria</taxon>
        <taxon>Anthozoa</taxon>
        <taxon>Octocorallia</taxon>
        <taxon>Malacalcyonacea</taxon>
        <taxon>Plexauridae</taxon>
        <taxon>Paramuricea</taxon>
    </lineage>
</organism>
<dbReference type="EMBL" id="CACRXK020020229">
    <property type="protein sequence ID" value="CAB4034571.1"/>
    <property type="molecule type" value="Genomic_DNA"/>
</dbReference>
<dbReference type="Proteomes" id="UP001152795">
    <property type="component" value="Unassembled WGS sequence"/>
</dbReference>
<dbReference type="PROSITE" id="PS50950">
    <property type="entry name" value="ZF_THAP"/>
    <property type="match status" value="1"/>
</dbReference>
<dbReference type="Pfam" id="PF05485">
    <property type="entry name" value="THAP"/>
    <property type="match status" value="1"/>
</dbReference>
<dbReference type="AlphaFoldDB" id="A0A7D9LKI0"/>
<feature type="non-terminal residue" evidence="6">
    <location>
        <position position="523"/>
    </location>
</feature>
<keyword evidence="7" id="KW-1185">Reference proteome</keyword>
<keyword evidence="1" id="KW-0479">Metal-binding</keyword>
<evidence type="ECO:0000256" key="1">
    <source>
        <dbReference type="ARBA" id="ARBA00022723"/>
    </source>
</evidence>
<keyword evidence="2" id="KW-0863">Zinc-finger</keyword>
<protein>
    <submittedName>
        <fullName evidence="6">THAP domain-containing 10</fullName>
    </submittedName>
</protein>
<evidence type="ECO:0000313" key="6">
    <source>
        <dbReference type="EMBL" id="CAB4034571.1"/>
    </source>
</evidence>
<sequence length="523" mass="58932">MSYCPVYGCNSDAKKNPDRVHFFSFPNGKSVAQQTRKKTWIVFCKRKAFKPLLNSRICSLHFAEDAYQPGHSPQFLELLECKETFRVQLKTDALPTLNKPLIDTSGIKARTVTKRRLREKGISDLLNPEELAKEEESSIEEDEEPGTSEAFDTEMFQPRKNTRDKYTQTSKKQGRRTVKTQTIMKATSTFFQPKSTVPVPTHPLEDEVTDTGIAILNTQKKPHNIEQETLEQEATIEVEVECSSSEESVAADTCIEFTAGEASSTESEAEESSDDQHPDKRVFLAAGKSPQEQIKFIIFEEAILELFGKCGQCGSECIVTIENQIGSSCKICVSCTMESVHYFEWTTGPSMFKMPAFHLLLASAIIATGTESSKVLRLFNALNIPNVKRRELSDIQKNYAIPAVYKVWQEEQSARLREIEGETIVIASDMRVDSPGHTGLFGSGSTLDMKRNLILDTQVIKSTEVKNSNAMELQSLKRQLKFLDDNKVEVTKLVTDRHTQVSAYMANEKPEIEHSYDVWHVAK</sequence>
<evidence type="ECO:0000256" key="4">
    <source>
        <dbReference type="ARBA" id="ARBA00023125"/>
    </source>
</evidence>
<dbReference type="GO" id="GO:0003677">
    <property type="term" value="F:DNA binding"/>
    <property type="evidence" value="ECO:0007669"/>
    <property type="project" value="UniProtKB-UniRule"/>
</dbReference>
<dbReference type="OrthoDB" id="6147468at2759"/>
<dbReference type="PANTHER" id="PTHR31751:SF42">
    <property type="entry name" value="PROTEIN CBG10204"/>
    <property type="match status" value="1"/>
</dbReference>
<evidence type="ECO:0000256" key="3">
    <source>
        <dbReference type="ARBA" id="ARBA00022833"/>
    </source>
</evidence>
<dbReference type="GO" id="GO:0008270">
    <property type="term" value="F:zinc ion binding"/>
    <property type="evidence" value="ECO:0007669"/>
    <property type="project" value="UniProtKB-KW"/>
</dbReference>
<reference evidence="6" key="1">
    <citation type="submission" date="2020-04" db="EMBL/GenBank/DDBJ databases">
        <authorList>
            <person name="Alioto T."/>
            <person name="Alioto T."/>
            <person name="Gomez Garrido J."/>
        </authorList>
    </citation>
    <scope>NUCLEOTIDE SEQUENCE</scope>
    <source>
        <strain evidence="6">A484AB</strain>
    </source>
</reference>
<feature type="compositionally biased region" description="Acidic residues" evidence="5">
    <location>
        <begin position="137"/>
        <end position="146"/>
    </location>
</feature>
<evidence type="ECO:0000256" key="5">
    <source>
        <dbReference type="SAM" id="MobiDB-lite"/>
    </source>
</evidence>
<gene>
    <name evidence="6" type="ORF">PACLA_8A004043</name>
</gene>
<dbReference type="SUPFAM" id="SSF57716">
    <property type="entry name" value="Glucocorticoid receptor-like (DNA-binding domain)"/>
    <property type="match status" value="1"/>
</dbReference>
<comment type="caution">
    <text evidence="6">The sequence shown here is derived from an EMBL/GenBank/DDBJ whole genome shotgun (WGS) entry which is preliminary data.</text>
</comment>
<dbReference type="InterPro" id="IPR006612">
    <property type="entry name" value="THAP_Znf"/>
</dbReference>
<dbReference type="SMART" id="SM00980">
    <property type="entry name" value="THAP"/>
    <property type="match status" value="1"/>
</dbReference>